<dbReference type="WBParaSite" id="BTMF_0000822001-mRNA-1">
    <property type="protein sequence ID" value="BTMF_0000822001-mRNA-1"/>
    <property type="gene ID" value="BTMF_0000822001"/>
</dbReference>
<name>A0A0R3QKQ1_9BILA</name>
<gene>
    <name evidence="1" type="ORF">BTMF_LOCUS6287</name>
</gene>
<evidence type="ECO:0000313" key="3">
    <source>
        <dbReference type="WBParaSite" id="BTMF_0000822001-mRNA-1"/>
    </source>
</evidence>
<keyword evidence="2" id="KW-1185">Reference proteome</keyword>
<proteinExistence type="predicted"/>
<sequence length="89" mass="10464">MLCSIEVFFIFRRNGWNKVVEQTVKKSGNYKRKPSGLFDQVRRKSIFKKNYSSIFAGSFLNFVRSRDSLPNLPELALRSNDNYYGFVEL</sequence>
<evidence type="ECO:0000313" key="1">
    <source>
        <dbReference type="EMBL" id="VDO21361.1"/>
    </source>
</evidence>
<dbReference type="EMBL" id="UZAG01015547">
    <property type="protein sequence ID" value="VDO21361.1"/>
    <property type="molecule type" value="Genomic_DNA"/>
</dbReference>
<dbReference type="Proteomes" id="UP000280834">
    <property type="component" value="Unassembled WGS sequence"/>
</dbReference>
<accession>A0A0R3QKQ1</accession>
<dbReference type="AlphaFoldDB" id="A0A0R3QKQ1"/>
<reference evidence="3" key="1">
    <citation type="submission" date="2017-02" db="UniProtKB">
        <authorList>
            <consortium name="WormBaseParasite"/>
        </authorList>
    </citation>
    <scope>IDENTIFICATION</scope>
</reference>
<evidence type="ECO:0000313" key="2">
    <source>
        <dbReference type="Proteomes" id="UP000280834"/>
    </source>
</evidence>
<organism evidence="3">
    <name type="scientific">Brugia timori</name>
    <dbReference type="NCBI Taxonomy" id="42155"/>
    <lineage>
        <taxon>Eukaryota</taxon>
        <taxon>Metazoa</taxon>
        <taxon>Ecdysozoa</taxon>
        <taxon>Nematoda</taxon>
        <taxon>Chromadorea</taxon>
        <taxon>Rhabditida</taxon>
        <taxon>Spirurina</taxon>
        <taxon>Spiruromorpha</taxon>
        <taxon>Filarioidea</taxon>
        <taxon>Onchocercidae</taxon>
        <taxon>Brugia</taxon>
    </lineage>
</organism>
<reference evidence="1 2" key="2">
    <citation type="submission" date="2018-11" db="EMBL/GenBank/DDBJ databases">
        <authorList>
            <consortium name="Pathogen Informatics"/>
        </authorList>
    </citation>
    <scope>NUCLEOTIDE SEQUENCE [LARGE SCALE GENOMIC DNA]</scope>
</reference>
<protein>
    <submittedName>
        <fullName evidence="1 3">Uncharacterized protein</fullName>
    </submittedName>
</protein>